<dbReference type="Proteomes" id="UP001186974">
    <property type="component" value="Unassembled WGS sequence"/>
</dbReference>
<gene>
    <name evidence="1" type="ORF">LTS18_002651</name>
</gene>
<comment type="caution">
    <text evidence="1">The sequence shown here is derived from an EMBL/GenBank/DDBJ whole genome shotgun (WGS) entry which is preliminary data.</text>
</comment>
<dbReference type="EMBL" id="JAWDJW010006975">
    <property type="protein sequence ID" value="KAK3063141.1"/>
    <property type="molecule type" value="Genomic_DNA"/>
</dbReference>
<sequence>SYGEATAVSYQRLEFLGDAVLDFIVVKALFTYTPELSHHAMHGIRTAIVNADFLAFLCMSFSAAEERAEVTKYGEGNETKFVTQASQVQRYLWQFMRHTCSDIITAQQAASDRYTKLREQTTTALETGSEYPWGLLAGLRADKFYSDIVESVIGAIFVDSRGDVQACEAFVERLGLMRVLKRILANCVDCLHPKERLGIVADQKRVHYEGGWIQGKVWASQVQVGGRDVGRRVEGASRIHAETVAALEAVALLQPEEPGPA</sequence>
<evidence type="ECO:0000313" key="2">
    <source>
        <dbReference type="Proteomes" id="UP001186974"/>
    </source>
</evidence>
<organism evidence="1 2">
    <name type="scientific">Coniosporium uncinatum</name>
    <dbReference type="NCBI Taxonomy" id="93489"/>
    <lineage>
        <taxon>Eukaryota</taxon>
        <taxon>Fungi</taxon>
        <taxon>Dikarya</taxon>
        <taxon>Ascomycota</taxon>
        <taxon>Pezizomycotina</taxon>
        <taxon>Dothideomycetes</taxon>
        <taxon>Dothideomycetes incertae sedis</taxon>
        <taxon>Coniosporium</taxon>
    </lineage>
</organism>
<reference evidence="1" key="1">
    <citation type="submission" date="2024-09" db="EMBL/GenBank/DDBJ databases">
        <title>Black Yeasts Isolated from many extreme environments.</title>
        <authorList>
            <person name="Coleine C."/>
            <person name="Stajich J.E."/>
            <person name="Selbmann L."/>
        </authorList>
    </citation>
    <scope>NUCLEOTIDE SEQUENCE</scope>
    <source>
        <strain evidence="1">CCFEE 5737</strain>
    </source>
</reference>
<feature type="non-terminal residue" evidence="1">
    <location>
        <position position="1"/>
    </location>
</feature>
<protein>
    <submittedName>
        <fullName evidence="1">Uncharacterized protein</fullName>
    </submittedName>
</protein>
<name>A0ACC3D7M7_9PEZI</name>
<keyword evidence="2" id="KW-1185">Reference proteome</keyword>
<evidence type="ECO:0000313" key="1">
    <source>
        <dbReference type="EMBL" id="KAK3063141.1"/>
    </source>
</evidence>
<accession>A0ACC3D7M7</accession>
<proteinExistence type="predicted"/>